<name>A0A918J6H0_9FLAO</name>
<dbReference type="AlphaFoldDB" id="A0A918J6H0"/>
<dbReference type="EMBL" id="BMWP01000027">
    <property type="protein sequence ID" value="GGW45432.1"/>
    <property type="molecule type" value="Genomic_DNA"/>
</dbReference>
<feature type="region of interest" description="Disordered" evidence="1">
    <location>
        <begin position="1"/>
        <end position="32"/>
    </location>
</feature>
<evidence type="ECO:0000256" key="1">
    <source>
        <dbReference type="SAM" id="MobiDB-lite"/>
    </source>
</evidence>
<reference evidence="2" key="1">
    <citation type="journal article" date="2014" name="Int. J. Syst. Evol. Microbiol.">
        <title>Complete genome sequence of Corynebacterium casei LMG S-19264T (=DSM 44701T), isolated from a smear-ripened cheese.</title>
        <authorList>
            <consortium name="US DOE Joint Genome Institute (JGI-PGF)"/>
            <person name="Walter F."/>
            <person name="Albersmeier A."/>
            <person name="Kalinowski J."/>
            <person name="Ruckert C."/>
        </authorList>
    </citation>
    <scope>NUCLEOTIDE SEQUENCE</scope>
    <source>
        <strain evidence="2">KCTC 12113</strain>
    </source>
</reference>
<dbReference type="RefSeq" id="WP_026814381.1">
    <property type="nucleotide sequence ID" value="NZ_BMWP01000027.1"/>
</dbReference>
<dbReference type="Proteomes" id="UP000634668">
    <property type="component" value="Unassembled WGS sequence"/>
</dbReference>
<reference evidence="2" key="2">
    <citation type="submission" date="2020-09" db="EMBL/GenBank/DDBJ databases">
        <authorList>
            <person name="Sun Q."/>
            <person name="Kim S."/>
        </authorList>
    </citation>
    <scope>NUCLEOTIDE SEQUENCE</scope>
    <source>
        <strain evidence="2">KCTC 12113</strain>
    </source>
</reference>
<proteinExistence type="predicted"/>
<evidence type="ECO:0000313" key="2">
    <source>
        <dbReference type="EMBL" id="GGW45432.1"/>
    </source>
</evidence>
<protein>
    <submittedName>
        <fullName evidence="2">Uncharacterized protein</fullName>
    </submittedName>
</protein>
<organism evidence="2 3">
    <name type="scientific">Arenibacter certesii</name>
    <dbReference type="NCBI Taxonomy" id="228955"/>
    <lineage>
        <taxon>Bacteria</taxon>
        <taxon>Pseudomonadati</taxon>
        <taxon>Bacteroidota</taxon>
        <taxon>Flavobacteriia</taxon>
        <taxon>Flavobacteriales</taxon>
        <taxon>Flavobacteriaceae</taxon>
        <taxon>Arenibacter</taxon>
    </lineage>
</organism>
<comment type="caution">
    <text evidence="2">The sequence shown here is derived from an EMBL/GenBank/DDBJ whole genome shotgun (WGS) entry which is preliminary data.</text>
</comment>
<gene>
    <name evidence="2" type="ORF">GCM10007383_32270</name>
</gene>
<sequence length="86" mass="10428">MTKQKKDFPDDLENDNINNKEPRNLNQYDTPREKWNDIQEEYLKKHKEINLEDLYFEAGGFERVVEKIAEVRGISISEVRKEIEEW</sequence>
<keyword evidence="3" id="KW-1185">Reference proteome</keyword>
<evidence type="ECO:0000313" key="3">
    <source>
        <dbReference type="Proteomes" id="UP000634668"/>
    </source>
</evidence>
<accession>A0A918J6H0</accession>